<dbReference type="GO" id="GO:0046872">
    <property type="term" value="F:metal ion binding"/>
    <property type="evidence" value="ECO:0007669"/>
    <property type="project" value="UniProtKB-KW"/>
</dbReference>
<dbReference type="PANTHER" id="PTHR43600">
    <property type="entry name" value="COENZYME F420 HYDROGENASE, SUBUNIT ALPHA"/>
    <property type="match status" value="1"/>
</dbReference>
<name>X1EAQ6_9ZZZZ</name>
<dbReference type="SUPFAM" id="SSF56762">
    <property type="entry name" value="HydB/Nqo4-like"/>
    <property type="match status" value="1"/>
</dbReference>
<comment type="caution">
    <text evidence="6">The sequence shown here is derived from an EMBL/GenBank/DDBJ whole genome shotgun (WGS) entry which is preliminary data.</text>
</comment>
<evidence type="ECO:0000313" key="6">
    <source>
        <dbReference type="EMBL" id="GAH05753.1"/>
    </source>
</evidence>
<dbReference type="AlphaFoldDB" id="X1EAQ6"/>
<comment type="similarity">
    <text evidence="2">Belongs to the [NiFe]/[NiFeSe] hydrogenase large subunit family.</text>
</comment>
<evidence type="ECO:0000256" key="3">
    <source>
        <dbReference type="ARBA" id="ARBA00022596"/>
    </source>
</evidence>
<feature type="non-terminal residue" evidence="6">
    <location>
        <position position="1"/>
    </location>
</feature>
<keyword evidence="4" id="KW-0479">Metal-binding</keyword>
<dbReference type="PANTHER" id="PTHR43600:SF2">
    <property type="entry name" value="F420-NON-REDUCING HYDROGENASE VHU SUBUNIT A"/>
    <property type="match status" value="1"/>
</dbReference>
<keyword evidence="3" id="KW-0533">Nickel</keyword>
<keyword evidence="5" id="KW-0560">Oxidoreductase</keyword>
<feature type="non-terminal residue" evidence="6">
    <location>
        <position position="159"/>
    </location>
</feature>
<protein>
    <submittedName>
        <fullName evidence="6">Uncharacterized protein</fullName>
    </submittedName>
</protein>
<organism evidence="6">
    <name type="scientific">marine sediment metagenome</name>
    <dbReference type="NCBI Taxonomy" id="412755"/>
    <lineage>
        <taxon>unclassified sequences</taxon>
        <taxon>metagenomes</taxon>
        <taxon>ecological metagenomes</taxon>
    </lineage>
</organism>
<proteinExistence type="inferred from homology"/>
<dbReference type="EMBL" id="BART01037142">
    <property type="protein sequence ID" value="GAH05753.1"/>
    <property type="molecule type" value="Genomic_DNA"/>
</dbReference>
<dbReference type="GO" id="GO:0016491">
    <property type="term" value="F:oxidoreductase activity"/>
    <property type="evidence" value="ECO:0007669"/>
    <property type="project" value="UniProtKB-KW"/>
</dbReference>
<dbReference type="Gene3D" id="1.10.645.10">
    <property type="entry name" value="Cytochrome-c3 Hydrogenase, chain B"/>
    <property type="match status" value="1"/>
</dbReference>
<evidence type="ECO:0000256" key="5">
    <source>
        <dbReference type="ARBA" id="ARBA00023002"/>
    </source>
</evidence>
<evidence type="ECO:0000256" key="4">
    <source>
        <dbReference type="ARBA" id="ARBA00022723"/>
    </source>
</evidence>
<evidence type="ECO:0000256" key="1">
    <source>
        <dbReference type="ARBA" id="ARBA00001967"/>
    </source>
</evidence>
<accession>X1EAQ6</accession>
<sequence>DYPTTRQLEEMKDKLVEFKKGTQAIADIYASVNIPQFQNKTEQLAVYDGKTYPFIRGDIKSLLSGKITPPEDYKKDFIKEEVKPYSTAKFSTINDGEIYYVSPLARVNINSKFLTDDAKALIKQFGMKLPDFNPFNNNLARVIELMHCADEAIINSRQT</sequence>
<evidence type="ECO:0000256" key="2">
    <source>
        <dbReference type="ARBA" id="ARBA00009292"/>
    </source>
</evidence>
<reference evidence="6" key="1">
    <citation type="journal article" date="2014" name="Front. Microbiol.">
        <title>High frequency of phylogenetically diverse reductive dehalogenase-homologous genes in deep subseafloor sedimentary metagenomes.</title>
        <authorList>
            <person name="Kawai M."/>
            <person name="Futagami T."/>
            <person name="Toyoda A."/>
            <person name="Takaki Y."/>
            <person name="Nishi S."/>
            <person name="Hori S."/>
            <person name="Arai W."/>
            <person name="Tsubouchi T."/>
            <person name="Morono Y."/>
            <person name="Uchiyama I."/>
            <person name="Ito T."/>
            <person name="Fujiyama A."/>
            <person name="Inagaki F."/>
            <person name="Takami H."/>
        </authorList>
    </citation>
    <scope>NUCLEOTIDE SEQUENCE</scope>
    <source>
        <strain evidence="6">Expedition CK06-06</strain>
    </source>
</reference>
<dbReference type="InterPro" id="IPR029014">
    <property type="entry name" value="NiFe-Hase_large"/>
</dbReference>
<comment type="cofactor">
    <cofactor evidence="1">
        <name>Ni(2+)</name>
        <dbReference type="ChEBI" id="CHEBI:49786"/>
    </cofactor>
</comment>
<gene>
    <name evidence="6" type="ORF">S01H4_62293</name>
</gene>